<dbReference type="GO" id="GO:0036297">
    <property type="term" value="P:interstrand cross-link repair"/>
    <property type="evidence" value="ECO:0007669"/>
    <property type="project" value="TreeGrafter"/>
</dbReference>
<dbReference type="SUPFAM" id="SSF52540">
    <property type="entry name" value="P-loop containing nucleoside triphosphate hydrolases"/>
    <property type="match status" value="2"/>
</dbReference>
<keyword evidence="2" id="KW-0067">ATP-binding</keyword>
<feature type="region of interest" description="Disordered" evidence="3">
    <location>
        <begin position="248"/>
        <end position="279"/>
    </location>
</feature>
<gene>
    <name evidence="6" type="ORF">WT56_00145</name>
</gene>
<dbReference type="GO" id="GO:0043138">
    <property type="term" value="F:3'-5' DNA helicase activity"/>
    <property type="evidence" value="ECO:0007669"/>
    <property type="project" value="TreeGrafter"/>
</dbReference>
<keyword evidence="1" id="KW-0547">Nucleotide-binding</keyword>
<dbReference type="PROSITE" id="PS51192">
    <property type="entry name" value="HELICASE_ATP_BIND_1"/>
    <property type="match status" value="1"/>
</dbReference>
<dbReference type="GO" id="GO:0006289">
    <property type="term" value="P:nucleotide-excision repair"/>
    <property type="evidence" value="ECO:0007669"/>
    <property type="project" value="TreeGrafter"/>
</dbReference>
<dbReference type="Pfam" id="PF00271">
    <property type="entry name" value="Helicase_C"/>
    <property type="match status" value="1"/>
</dbReference>
<evidence type="ECO:0000259" key="4">
    <source>
        <dbReference type="PROSITE" id="PS51192"/>
    </source>
</evidence>
<evidence type="ECO:0000256" key="3">
    <source>
        <dbReference type="SAM" id="MobiDB-lite"/>
    </source>
</evidence>
<evidence type="ECO:0000256" key="1">
    <source>
        <dbReference type="ARBA" id="ARBA00022741"/>
    </source>
</evidence>
<feature type="domain" description="Helicase ATP-binding" evidence="4">
    <location>
        <begin position="122"/>
        <end position="437"/>
    </location>
</feature>
<evidence type="ECO:0000313" key="6">
    <source>
        <dbReference type="EMBL" id="KWF28731.1"/>
    </source>
</evidence>
<dbReference type="InterPro" id="IPR001650">
    <property type="entry name" value="Helicase_C-like"/>
</dbReference>
<dbReference type="Pfam" id="PF00270">
    <property type="entry name" value="DEAD"/>
    <property type="match status" value="1"/>
</dbReference>
<protein>
    <recommendedName>
        <fullName evidence="8">DEAD/DEAH box helicase</fullName>
    </recommendedName>
</protein>
<evidence type="ECO:0000313" key="7">
    <source>
        <dbReference type="Proteomes" id="UP000062912"/>
    </source>
</evidence>
<dbReference type="RefSeq" id="WP_060242848.1">
    <property type="nucleotide sequence ID" value="NZ_LPJR01000034.1"/>
</dbReference>
<dbReference type="EMBL" id="LPJR01000034">
    <property type="protein sequence ID" value="KWF28731.1"/>
    <property type="molecule type" value="Genomic_DNA"/>
</dbReference>
<dbReference type="OrthoDB" id="9815222at2"/>
<dbReference type="Gene3D" id="3.40.50.300">
    <property type="entry name" value="P-loop containing nucleotide triphosphate hydrolases"/>
    <property type="match status" value="2"/>
</dbReference>
<reference evidence="6 7" key="1">
    <citation type="submission" date="2015-11" db="EMBL/GenBank/DDBJ databases">
        <title>Expanding the genomic diversity of Burkholderia species for the development of highly accurate diagnostics.</title>
        <authorList>
            <person name="Sahl J."/>
            <person name="Keim P."/>
            <person name="Wagner D."/>
        </authorList>
    </citation>
    <scope>NUCLEOTIDE SEQUENCE [LARGE SCALE GENOMIC DNA]</scope>
    <source>
        <strain evidence="6 7">MSMB368WGS</strain>
    </source>
</reference>
<dbReference type="Proteomes" id="UP000062912">
    <property type="component" value="Unassembled WGS sequence"/>
</dbReference>
<dbReference type="InterPro" id="IPR011545">
    <property type="entry name" value="DEAD/DEAH_box_helicase_dom"/>
</dbReference>
<evidence type="ECO:0000256" key="2">
    <source>
        <dbReference type="ARBA" id="ARBA00022840"/>
    </source>
</evidence>
<organism evidence="6 7">
    <name type="scientific">Burkholderia pseudomultivorans</name>
    <dbReference type="NCBI Taxonomy" id="1207504"/>
    <lineage>
        <taxon>Bacteria</taxon>
        <taxon>Pseudomonadati</taxon>
        <taxon>Pseudomonadota</taxon>
        <taxon>Betaproteobacteria</taxon>
        <taxon>Burkholderiales</taxon>
        <taxon>Burkholderiaceae</taxon>
        <taxon>Burkholderia</taxon>
        <taxon>Burkholderia cepacia complex</taxon>
    </lineage>
</organism>
<feature type="domain" description="Helicase C-terminal" evidence="5">
    <location>
        <begin position="1152"/>
        <end position="1305"/>
    </location>
</feature>
<dbReference type="InterPro" id="IPR027417">
    <property type="entry name" value="P-loop_NTPase"/>
</dbReference>
<dbReference type="SMART" id="SM00487">
    <property type="entry name" value="DEXDc"/>
    <property type="match status" value="1"/>
</dbReference>
<comment type="caution">
    <text evidence="6">The sequence shown here is derived from an EMBL/GenBank/DDBJ whole genome shotgun (WGS) entry which is preliminary data.</text>
</comment>
<dbReference type="SMART" id="SM00490">
    <property type="entry name" value="HELICc"/>
    <property type="match status" value="1"/>
</dbReference>
<dbReference type="InterPro" id="IPR014001">
    <property type="entry name" value="Helicase_ATP-bd"/>
</dbReference>
<sequence length="1948" mass="216550">MLDPIGATHRIREFFLSYLETAFRIRDQSVSAARRQLLTRHGTLTTEPFLEPVPRYEQVTHFLQDLVLLDSGNPLRSFSSVARRAFVELALSGLFPGEASGRDDVRRTSNVRPYLHQWQMLERGVGRGTPGIVTSGTGSGKTESFMLPIFATIAQEAVRWPAPYGEKLSNEWYKEAGQEFVAQRSKESPGRPKAVRALLIYPMNALVEDQMTRLRRALDSDEATSVMDERFSGNRIFFGRYTGAAPVTGHLNHPRRANTAQEKRKRARRMETMRSRMSDLAATQKLAREHDARELADAHAAGRDAPEPTRFLFPSLDGAEMVTRWDMQATPPDILITNTSMLATMLVREVDEPIFTSTRKWLEENDDAYFFLVMDELHLVRGSAGMEVVGLLRSLFAKLGLDRPEHRHKVRILASSASLPDEGPDSDVSLQYLFDFFGSFGSAREPGDAGFGTPADWRDAIVRGRQLTQRFDGTLPLATEPFVELAAVLDVNGADFAPQVTARTSALDVALARVARSLGIDATPTDVAAALPKVIAAASSAIVHACTTDDGTAAVLRATAVSEIAQRLFGSDSVDAERAVRGLCILRGLADTVSTPELYDIAVPDGLPSVRLHSFFRSIEGMFAAPYRDSSGKLHFDGLSVERGHTHALCDDGSTRRLFELVYCEACGELFVGGRRNADDHLGATELLTTAPNLEQLPEAAAITNYENLSYNEYAIFWPRRDEPKDGETRHEHWPDASLDTRNAMVTPVASSDNSRLAGRLFRMNQADDLVRKPGSASPRCCPACGTDYSRRRPGMGAMSPLRSFRTGFAKTSQLLATELFSALRVSGRTPKSVVFSDSRQDAARAALDIERRHHQDTRRQMLIEALKSAVAERPNGEAREEKKKQADEALKRGDFLELKRLSDELARLQLATDPSRVALAEVIEPVLLTSNELRSYLRRHVELGIHPTDAAGIGYIRNEPWNHWVVPAGASGKPEWPAHSDSGEAGEARAEIREDQRPLTYEVLFAKTYFALEETGIGYPSMTASQTTDSNRLDAYLRVFADAYRVAGNRWSEDAAHVDHAQEFSPQHQIFKFARASVPTAPVVELDDVLEKFRALEHAHGIVELSKLYVRLSQRGDPYYRCSNCGRVHLHRGTGICTRCRDPLPTEREGNVEQLWDSNFLARRTTRSEQGKESAFRLHCEELTGQTGSPAARLRAFKGIFVGEKQSPEFELFKRINEIDLLSVTTTMEVGIDIGALQAVYQANMPPQRFNYQQRVGRAGRRGQAFSMVVTLCRSRSHDLHYFRNPKRITGDVPPPPFLTTGHVVIVERIVRKAWLAAAFARLRDEDGPAYPGDDLTDTHGEFPPASSFYAATGNWRSRLEGALASTLATRNRVIDALSDKDTTQARTMKDAMTPQHLTHQIWSLAGEGAGSPLPLAQFLAEQGLLPMYGMPTRVRDLYVGIENNEEKTPEFSTIDRDLDIAVYEFAPGRSLVRDKRKHESIGFSPALREPDVQPNRATSFGSWKAEIRYIAFCESCGAVSSLADLPVEQVRCVDCESNIPSERFARYTSPVAFTTDFRPKSVEEGELAPVFRRVTTTEASNVSLDSVPDSNMLVGTTADARVLRLNEGKLDDSGAAQPFAMVPTKDHRVPAPGNRKWSLDGQLLSEEKFAELDLRGAVRRNTDLTDEGVRLMARKKTDAVYLTPVRVTEGLDIGRVGRDFGDTSVRAALISATHLLMQRASLELDIAPDEFEALEPRLRNGKPLLQIADFLVNGAGFSNRLANGNPPLVVRLAKSMVDAPQSDSLVAPYFHETHRGTCSQACYECMQRYGNRAYHGLLDWRLGLSMLRVFLDASSMTGLDGNWAASPELSDWPDLAWRSAEEIAGLSPDLYDLKRVGSLRLPSIEERNTPRRYVVVHPFWSRKAVLEKCIDGFSGTTLLIDTFQAARRPQRVLFAAREHAQKHGFM</sequence>
<dbReference type="PANTHER" id="PTHR47957:SF3">
    <property type="entry name" value="ATP-DEPENDENT HELICASE HRQ1"/>
    <property type="match status" value="1"/>
</dbReference>
<name>A0A132EEY1_9BURK</name>
<accession>A0A132EEY1</accession>
<dbReference type="PROSITE" id="PS51194">
    <property type="entry name" value="HELICASE_CTER"/>
    <property type="match status" value="1"/>
</dbReference>
<dbReference type="GO" id="GO:0003676">
    <property type="term" value="F:nucleic acid binding"/>
    <property type="evidence" value="ECO:0007669"/>
    <property type="project" value="InterPro"/>
</dbReference>
<dbReference type="PANTHER" id="PTHR47957">
    <property type="entry name" value="ATP-DEPENDENT HELICASE HRQ1"/>
    <property type="match status" value="1"/>
</dbReference>
<evidence type="ECO:0000259" key="5">
    <source>
        <dbReference type="PROSITE" id="PS51194"/>
    </source>
</evidence>
<dbReference type="GO" id="GO:0005524">
    <property type="term" value="F:ATP binding"/>
    <property type="evidence" value="ECO:0007669"/>
    <property type="project" value="UniProtKB-KW"/>
</dbReference>
<proteinExistence type="predicted"/>
<evidence type="ECO:0008006" key="8">
    <source>
        <dbReference type="Google" id="ProtNLM"/>
    </source>
</evidence>